<dbReference type="SUPFAM" id="SSF53098">
    <property type="entry name" value="Ribonuclease H-like"/>
    <property type="match status" value="1"/>
</dbReference>
<proteinExistence type="predicted"/>
<feature type="region of interest" description="Disordered" evidence="4">
    <location>
        <begin position="1287"/>
        <end position="1317"/>
    </location>
</feature>
<dbReference type="GO" id="GO:0008270">
    <property type="term" value="F:zinc ion binding"/>
    <property type="evidence" value="ECO:0007669"/>
    <property type="project" value="UniProtKB-KW"/>
</dbReference>
<dbReference type="FunFam" id="3.30.70.270:FF:000020">
    <property type="entry name" value="Transposon Tf2-6 polyprotein-like Protein"/>
    <property type="match status" value="1"/>
</dbReference>
<dbReference type="CDD" id="cd01647">
    <property type="entry name" value="RT_LTR"/>
    <property type="match status" value="1"/>
</dbReference>
<feature type="region of interest" description="Disordered" evidence="4">
    <location>
        <begin position="178"/>
        <end position="219"/>
    </location>
</feature>
<keyword evidence="3" id="KW-0479">Metal-binding</keyword>
<dbReference type="InterPro" id="IPR036397">
    <property type="entry name" value="RNaseH_sf"/>
</dbReference>
<dbReference type="Pfam" id="PF17921">
    <property type="entry name" value="Integrase_H2C2"/>
    <property type="match status" value="1"/>
</dbReference>
<evidence type="ECO:0000313" key="8">
    <source>
        <dbReference type="EMBL" id="KAH0815077.1"/>
    </source>
</evidence>
<feature type="domain" description="Integrase catalytic" evidence="7">
    <location>
        <begin position="1048"/>
        <end position="1134"/>
    </location>
</feature>
<feature type="compositionally biased region" description="Basic and acidic residues" evidence="4">
    <location>
        <begin position="494"/>
        <end position="506"/>
    </location>
</feature>
<dbReference type="InterPro" id="IPR043128">
    <property type="entry name" value="Rev_trsase/Diguanyl_cyclase"/>
</dbReference>
<dbReference type="SUPFAM" id="SSF56672">
    <property type="entry name" value="DNA/RNA polymerases"/>
    <property type="match status" value="1"/>
</dbReference>
<feature type="domain" description="CCHC-type" evidence="6">
    <location>
        <begin position="472"/>
        <end position="487"/>
    </location>
</feature>
<feature type="transmembrane region" description="Helical" evidence="5">
    <location>
        <begin position="18"/>
        <end position="37"/>
    </location>
</feature>
<keyword evidence="9" id="KW-1185">Reference proteome</keyword>
<organism evidence="8 9">
    <name type="scientific">Tenebrio molitor</name>
    <name type="common">Yellow mealworm beetle</name>
    <dbReference type="NCBI Taxonomy" id="7067"/>
    <lineage>
        <taxon>Eukaryota</taxon>
        <taxon>Metazoa</taxon>
        <taxon>Ecdysozoa</taxon>
        <taxon>Arthropoda</taxon>
        <taxon>Hexapoda</taxon>
        <taxon>Insecta</taxon>
        <taxon>Pterygota</taxon>
        <taxon>Neoptera</taxon>
        <taxon>Endopterygota</taxon>
        <taxon>Coleoptera</taxon>
        <taxon>Polyphaga</taxon>
        <taxon>Cucujiformia</taxon>
        <taxon>Tenebrionidae</taxon>
        <taxon>Tenebrio</taxon>
    </lineage>
</organism>
<evidence type="ECO:0000256" key="4">
    <source>
        <dbReference type="SAM" id="MobiDB-lite"/>
    </source>
</evidence>
<evidence type="ECO:0000313" key="9">
    <source>
        <dbReference type="Proteomes" id="UP000719412"/>
    </source>
</evidence>
<evidence type="ECO:0000256" key="5">
    <source>
        <dbReference type="SAM" id="Phobius"/>
    </source>
</evidence>
<dbReference type="Gene3D" id="3.10.10.10">
    <property type="entry name" value="HIV Type 1 Reverse Transcriptase, subunit A, domain 1"/>
    <property type="match status" value="1"/>
</dbReference>
<keyword evidence="5" id="KW-0472">Membrane</keyword>
<reference evidence="8" key="1">
    <citation type="journal article" date="2020" name="J Insects Food Feed">
        <title>The yellow mealworm (Tenebrio molitor) genome: a resource for the emerging insects as food and feed industry.</title>
        <authorList>
            <person name="Eriksson T."/>
            <person name="Andere A."/>
            <person name="Kelstrup H."/>
            <person name="Emery V."/>
            <person name="Picard C."/>
        </authorList>
    </citation>
    <scope>NUCLEOTIDE SEQUENCE</scope>
    <source>
        <strain evidence="8">Stoneville</strain>
        <tissue evidence="8">Whole head</tissue>
    </source>
</reference>
<dbReference type="InterPro" id="IPR043502">
    <property type="entry name" value="DNA/RNA_pol_sf"/>
</dbReference>
<dbReference type="GO" id="GO:0003676">
    <property type="term" value="F:nucleic acid binding"/>
    <property type="evidence" value="ECO:0007669"/>
    <property type="project" value="InterPro"/>
</dbReference>
<dbReference type="Gene3D" id="3.30.420.10">
    <property type="entry name" value="Ribonuclease H-like superfamily/Ribonuclease H"/>
    <property type="match status" value="1"/>
</dbReference>
<name>A0A8J6LC00_TENMO</name>
<comment type="caution">
    <text evidence="8">The sequence shown here is derived from an EMBL/GenBank/DDBJ whole genome shotgun (WGS) entry which is preliminary data.</text>
</comment>
<dbReference type="EMBL" id="JABDTM020023597">
    <property type="protein sequence ID" value="KAH0815077.1"/>
    <property type="molecule type" value="Genomic_DNA"/>
</dbReference>
<evidence type="ECO:0000256" key="2">
    <source>
        <dbReference type="ARBA" id="ARBA00023268"/>
    </source>
</evidence>
<dbReference type="InterPro" id="IPR041577">
    <property type="entry name" value="RT_RNaseH_2"/>
</dbReference>
<dbReference type="PROSITE" id="PS50994">
    <property type="entry name" value="INTEGRASE"/>
    <property type="match status" value="1"/>
</dbReference>
<evidence type="ECO:0000256" key="3">
    <source>
        <dbReference type="PROSITE-ProRule" id="PRU00047"/>
    </source>
</evidence>
<dbReference type="PANTHER" id="PTHR37984">
    <property type="entry name" value="PROTEIN CBG26694"/>
    <property type="match status" value="1"/>
</dbReference>
<sequence length="1317" mass="148784">MAGRAATPQGRKLEYRDWVNFVSAFFLWIAPIFRIFTKSPVPVRRVAWFSVPCWIAYLLELQLYRNFRILGVTDFFGFSSPQKKTSRRLRSFERIFYYEDLLLDPFQRIRRVPCFSGVLFFFSTGVSSGLNGSRTAERRTPQDAEGRRRRLRSDRSRISYRTYRNRASILLVSADVMPKAKRKSNPEAPTGNLKGDQTQQGEVDREEPDPPTPKTKSAPWQETLLTLIANQQEQIALLRKSNTAEPTPSTSADGTLTAQASTLTPPTSLTTWASFRLSDFDPDKSNFTIEEWLEDASKLKGELGVSDVVIIAKAGEALSGRGYRYYCDWRPVRRGWENFCKDLIVAFPDRETPGVRAFTAATLRSKDCESFSDYGNQKLRCIHRFCGALPWVTILSMIEYGLDHGEAQASIRIRQPGDERELLKLLSEIDGRRHKHQAVVGSRSFDTVGTKSAARSTAQRPGRSGPFLFRGKCSDCGRVGHRHEDCRVPQTTKKPVEAEKPEKPTESKVPTFVPDNVMPSNLAGIIGWDVISRPNVKIKKGTDGLELHHDLSNTGNVLTIEETGAFNDLQVTRLAERDLARLKQLLIETRKATPEHITTITLTQVKEIVADLLEKGIIREGQSAYASPIVLVRKKNGEARLCVDYRDVNKKTVRERYPLPLIRDLLDSLRTGAVYQRAIDKALGKLKGTEAHVYMDDVLIPSESIEEGLQRLENVGFSLNYRKCTFLVEETEYLWVVISHSSVQPRPRKVSALVHSAVPSDVKAVRQFMGLASYFRHFIEGFSLIAAPITTLLRKNHIFQWNVECENARQLIISKLASEPVLRMFDPKLPCELHTDASALGVGAALLQKEHGIVRPIAYYSRRTTDCEAKYCSYNLETLAIVEVAEHFRAYLYGMPFTVFTDCNAIRATALKKDLHPRIARCKVCTVRVTKHELTAIDSLCDYQKSNRFCKEVLNNSDDYNEYQIKNDLVMTKGQDPKCFVPIAARLQAMCLYHDKSSHIGWEKCSAKMPEELFWPRMGQSLKKYIKNCRQCVLGKSHTGRRAGLWQRGERPSNALDVWHIDHAGPLVKSHGYTQLLVVIDAFSKYCSLRLIRKKQMGKPRRIIADRTAAFTSLTVQNFLADQEVQLHHIATGYPPNALHFATNPRLKATQQFLSGIPENDTFPDFDNTTLIARQRMSQIADAASRRFNVKRYKPVLFALGDQVAVENSQHASAGKLRAKYNGPLWHIHRPGEPQHKDCGTSTGRENRNIKTMAHPQGGRTATKDCGTSTGRENRNIKTMHIHRAGEPQHKDCGTSTGRENRNIKTVAHPQGGTTAA</sequence>
<dbReference type="InterPro" id="IPR001584">
    <property type="entry name" value="Integrase_cat-core"/>
</dbReference>
<evidence type="ECO:0000259" key="7">
    <source>
        <dbReference type="PROSITE" id="PS50994"/>
    </source>
</evidence>
<dbReference type="GO" id="GO:0042575">
    <property type="term" value="C:DNA polymerase complex"/>
    <property type="evidence" value="ECO:0007669"/>
    <property type="project" value="UniProtKB-ARBA"/>
</dbReference>
<feature type="region of interest" description="Disordered" evidence="4">
    <location>
        <begin position="241"/>
        <end position="263"/>
    </location>
</feature>
<dbReference type="CDD" id="cd09274">
    <property type="entry name" value="RNase_HI_RT_Ty3"/>
    <property type="match status" value="1"/>
</dbReference>
<dbReference type="PROSITE" id="PS50158">
    <property type="entry name" value="ZF_CCHC"/>
    <property type="match status" value="1"/>
</dbReference>
<dbReference type="EC" id="2.7.7.49" evidence="1"/>
<evidence type="ECO:0000259" key="6">
    <source>
        <dbReference type="PROSITE" id="PS50158"/>
    </source>
</evidence>
<dbReference type="PANTHER" id="PTHR37984:SF5">
    <property type="entry name" value="PROTEIN NYNRIN-LIKE"/>
    <property type="match status" value="1"/>
</dbReference>
<protein>
    <recommendedName>
        <fullName evidence="1">RNA-directed DNA polymerase</fullName>
        <ecNumber evidence="1">2.7.7.49</ecNumber>
    </recommendedName>
</protein>
<reference evidence="8" key="2">
    <citation type="submission" date="2021-08" db="EMBL/GenBank/DDBJ databases">
        <authorList>
            <person name="Eriksson T."/>
        </authorList>
    </citation>
    <scope>NUCLEOTIDE SEQUENCE</scope>
    <source>
        <strain evidence="8">Stoneville</strain>
        <tissue evidence="8">Whole head</tissue>
    </source>
</reference>
<keyword evidence="3" id="KW-0863">Zinc-finger</keyword>
<dbReference type="InterPro" id="IPR012337">
    <property type="entry name" value="RNaseH-like_sf"/>
</dbReference>
<dbReference type="GO" id="GO:0015074">
    <property type="term" value="P:DNA integration"/>
    <property type="evidence" value="ECO:0007669"/>
    <property type="project" value="InterPro"/>
</dbReference>
<gene>
    <name evidence="8" type="ORF">GEV33_007714</name>
</gene>
<keyword evidence="5" id="KW-0812">Transmembrane</keyword>
<feature type="compositionally biased region" description="Polar residues" evidence="4">
    <location>
        <begin position="241"/>
        <end position="260"/>
    </location>
</feature>
<dbReference type="Gene3D" id="1.10.340.70">
    <property type="match status" value="1"/>
</dbReference>
<dbReference type="Gene3D" id="3.30.70.270">
    <property type="match status" value="3"/>
</dbReference>
<dbReference type="Pfam" id="PF17919">
    <property type="entry name" value="RT_RNaseH_2"/>
    <property type="match status" value="1"/>
</dbReference>
<keyword evidence="2" id="KW-0511">Multifunctional enzyme</keyword>
<dbReference type="GO" id="GO:0003964">
    <property type="term" value="F:RNA-directed DNA polymerase activity"/>
    <property type="evidence" value="ECO:0007669"/>
    <property type="project" value="UniProtKB-EC"/>
</dbReference>
<feature type="region of interest" description="Disordered" evidence="4">
    <location>
        <begin position="488"/>
        <end position="512"/>
    </location>
</feature>
<feature type="region of interest" description="Disordered" evidence="4">
    <location>
        <begin position="128"/>
        <end position="157"/>
    </location>
</feature>
<dbReference type="InterPro" id="IPR050951">
    <property type="entry name" value="Retrovirus_Pol_polyprotein"/>
</dbReference>
<feature type="compositionally biased region" description="Basic and acidic residues" evidence="4">
    <location>
        <begin position="1287"/>
        <end position="1303"/>
    </location>
</feature>
<evidence type="ECO:0000256" key="1">
    <source>
        <dbReference type="ARBA" id="ARBA00012493"/>
    </source>
</evidence>
<accession>A0A8J6LC00</accession>
<keyword evidence="5" id="KW-1133">Transmembrane helix</keyword>
<dbReference type="InterPro" id="IPR001878">
    <property type="entry name" value="Znf_CCHC"/>
</dbReference>
<keyword evidence="3" id="KW-0862">Zinc</keyword>
<dbReference type="Proteomes" id="UP000719412">
    <property type="component" value="Unassembled WGS sequence"/>
</dbReference>
<dbReference type="InterPro" id="IPR041588">
    <property type="entry name" value="Integrase_H2C2"/>
</dbReference>
<feature type="compositionally biased region" description="Basic and acidic residues" evidence="4">
    <location>
        <begin position="135"/>
        <end position="146"/>
    </location>
</feature>